<dbReference type="PROSITE" id="PS51278">
    <property type="entry name" value="GATASE_TYPE_2"/>
    <property type="match status" value="1"/>
</dbReference>
<dbReference type="CDD" id="cd00713">
    <property type="entry name" value="GltS"/>
    <property type="match status" value="1"/>
</dbReference>
<dbReference type="Pfam" id="PF00310">
    <property type="entry name" value="GATase_2"/>
    <property type="match status" value="1"/>
</dbReference>
<dbReference type="SUPFAM" id="SSF56235">
    <property type="entry name" value="N-terminal nucleophile aminohydrolases (Ntn hydrolases)"/>
    <property type="match status" value="1"/>
</dbReference>
<comment type="cofactor">
    <cofactor evidence="3">
        <name>FAD</name>
        <dbReference type="ChEBI" id="CHEBI:57692"/>
    </cofactor>
</comment>
<evidence type="ECO:0000256" key="12">
    <source>
        <dbReference type="ARBA" id="ARBA00022827"/>
    </source>
</evidence>
<comment type="similarity">
    <text evidence="7">Belongs to the glutamate synthase family.</text>
</comment>
<dbReference type="InterPro" id="IPR002932">
    <property type="entry name" value="Glu_synthdom"/>
</dbReference>
<dbReference type="Pfam" id="PF01645">
    <property type="entry name" value="Glu_synthase"/>
    <property type="match status" value="1"/>
</dbReference>
<dbReference type="Pfam" id="PF01493">
    <property type="entry name" value="GXGXG"/>
    <property type="match status" value="1"/>
</dbReference>
<evidence type="ECO:0000256" key="5">
    <source>
        <dbReference type="ARBA" id="ARBA00004909"/>
    </source>
</evidence>
<feature type="domain" description="Glutamine amidotransferase type-2" evidence="23">
    <location>
        <begin position="15"/>
        <end position="425"/>
    </location>
</feature>
<dbReference type="SUPFAM" id="SSF51395">
    <property type="entry name" value="FMN-linked oxidoreductases"/>
    <property type="match status" value="1"/>
</dbReference>
<keyword evidence="18" id="KW-0003">3Fe-4S</keyword>
<evidence type="ECO:0000256" key="21">
    <source>
        <dbReference type="SAM" id="Coils"/>
    </source>
</evidence>
<dbReference type="NCBIfam" id="NF008730">
    <property type="entry name" value="PRK11750.1"/>
    <property type="match status" value="1"/>
</dbReference>
<evidence type="ECO:0000256" key="15">
    <source>
        <dbReference type="ARBA" id="ARBA00023004"/>
    </source>
</evidence>
<evidence type="ECO:0000256" key="22">
    <source>
        <dbReference type="SAM" id="MobiDB-lite"/>
    </source>
</evidence>
<comment type="cofactor">
    <cofactor evidence="1">
        <name>FMN</name>
        <dbReference type="ChEBI" id="CHEBI:58210"/>
    </cofactor>
</comment>
<dbReference type="InterPro" id="IPR009051">
    <property type="entry name" value="Helical_ferredxn"/>
</dbReference>
<comment type="cofactor">
    <cofactor evidence="2">
        <name>[3Fe-4S] cluster</name>
        <dbReference type="ChEBI" id="CHEBI:21137"/>
    </cofactor>
</comment>
<keyword evidence="11" id="KW-0479">Metal-binding</keyword>
<keyword evidence="8" id="KW-0028">Amino-acid biosynthesis</keyword>
<evidence type="ECO:0000256" key="1">
    <source>
        <dbReference type="ARBA" id="ARBA00001917"/>
    </source>
</evidence>
<organism evidence="24 25">
    <name type="scientific">Cymbomonas tetramitiformis</name>
    <dbReference type="NCBI Taxonomy" id="36881"/>
    <lineage>
        <taxon>Eukaryota</taxon>
        <taxon>Viridiplantae</taxon>
        <taxon>Chlorophyta</taxon>
        <taxon>Pyramimonadophyceae</taxon>
        <taxon>Pyramimonadales</taxon>
        <taxon>Pyramimonadaceae</taxon>
        <taxon>Cymbomonas</taxon>
    </lineage>
</organism>
<name>A0AAE0GWK2_9CHLO</name>
<comment type="pathway">
    <text evidence="4">Energy metabolism; nitrogen metabolism.</text>
</comment>
<dbReference type="Pfam" id="PF07992">
    <property type="entry name" value="Pyr_redox_2"/>
    <property type="match status" value="1"/>
</dbReference>
<evidence type="ECO:0000256" key="19">
    <source>
        <dbReference type="ARBA" id="ARBA00024383"/>
    </source>
</evidence>
<dbReference type="InterPro" id="IPR036485">
    <property type="entry name" value="Glu_synth_asu_C_sf"/>
</dbReference>
<dbReference type="Gene3D" id="3.20.20.70">
    <property type="entry name" value="Aldolase class I"/>
    <property type="match status" value="2"/>
</dbReference>
<dbReference type="InterPro" id="IPR006982">
    <property type="entry name" value="Glu_synth_centr_N"/>
</dbReference>
<dbReference type="Proteomes" id="UP001190700">
    <property type="component" value="Unassembled WGS sequence"/>
</dbReference>
<comment type="caution">
    <text evidence="24">The sequence shown here is derived from an EMBL/GenBank/DDBJ whole genome shotgun (WGS) entry which is preliminary data.</text>
</comment>
<dbReference type="InterPro" id="IPR028261">
    <property type="entry name" value="DPD_II"/>
</dbReference>
<dbReference type="CDD" id="cd00982">
    <property type="entry name" value="gltB_C"/>
    <property type="match status" value="1"/>
</dbReference>
<evidence type="ECO:0000256" key="11">
    <source>
        <dbReference type="ARBA" id="ARBA00022723"/>
    </source>
</evidence>
<dbReference type="InterPro" id="IPR051394">
    <property type="entry name" value="Glutamate_Synthase"/>
</dbReference>
<evidence type="ECO:0000256" key="7">
    <source>
        <dbReference type="ARBA" id="ARBA00009716"/>
    </source>
</evidence>
<keyword evidence="12" id="KW-0274">FAD</keyword>
<feature type="region of interest" description="Disordered" evidence="22">
    <location>
        <begin position="926"/>
        <end position="949"/>
    </location>
</feature>
<dbReference type="SUPFAM" id="SSF46548">
    <property type="entry name" value="alpha-helical ferredoxin"/>
    <property type="match status" value="1"/>
</dbReference>
<dbReference type="FunFam" id="3.20.20.70:FF:000031">
    <property type="entry name" value="Glutamate synthase 1 [NADH]"/>
    <property type="match status" value="1"/>
</dbReference>
<keyword evidence="21" id="KW-0175">Coiled coil</keyword>
<dbReference type="Pfam" id="PF14691">
    <property type="entry name" value="Fer4_20"/>
    <property type="match status" value="1"/>
</dbReference>
<protein>
    <recommendedName>
        <fullName evidence="19">glutamate synthase (NADH)</fullName>
        <ecNumber evidence="19">1.4.1.14</ecNumber>
    </recommendedName>
</protein>
<evidence type="ECO:0000256" key="2">
    <source>
        <dbReference type="ARBA" id="ARBA00001927"/>
    </source>
</evidence>
<evidence type="ECO:0000256" key="3">
    <source>
        <dbReference type="ARBA" id="ARBA00001974"/>
    </source>
</evidence>
<keyword evidence="9" id="KW-0285">Flavoprotein</keyword>
<dbReference type="PANTHER" id="PTHR43100">
    <property type="entry name" value="GLUTAMATE SYNTHASE [NADPH] SMALL CHAIN"/>
    <property type="match status" value="1"/>
</dbReference>
<dbReference type="InterPro" id="IPR029055">
    <property type="entry name" value="Ntn_hydrolases_N"/>
</dbReference>
<dbReference type="InterPro" id="IPR002489">
    <property type="entry name" value="Glu_synth_asu_C"/>
</dbReference>
<evidence type="ECO:0000313" key="25">
    <source>
        <dbReference type="Proteomes" id="UP001190700"/>
    </source>
</evidence>
<evidence type="ECO:0000256" key="14">
    <source>
        <dbReference type="ARBA" id="ARBA00023002"/>
    </source>
</evidence>
<feature type="coiled-coil region" evidence="21">
    <location>
        <begin position="1522"/>
        <end position="1550"/>
    </location>
</feature>
<dbReference type="CDD" id="cd02808">
    <property type="entry name" value="GltS_FMN"/>
    <property type="match status" value="1"/>
</dbReference>
<evidence type="ECO:0000256" key="16">
    <source>
        <dbReference type="ARBA" id="ARBA00023014"/>
    </source>
</evidence>
<dbReference type="EC" id="1.4.1.14" evidence="19"/>
<evidence type="ECO:0000256" key="18">
    <source>
        <dbReference type="ARBA" id="ARBA00023291"/>
    </source>
</evidence>
<accession>A0AAE0GWK2</accession>
<evidence type="ECO:0000256" key="8">
    <source>
        <dbReference type="ARBA" id="ARBA00022605"/>
    </source>
</evidence>
<keyword evidence="17" id="KW-0314">Glutamate biosynthesis</keyword>
<evidence type="ECO:0000256" key="17">
    <source>
        <dbReference type="ARBA" id="ARBA00023164"/>
    </source>
</evidence>
<dbReference type="GO" id="GO:0051538">
    <property type="term" value="F:3 iron, 4 sulfur cluster binding"/>
    <property type="evidence" value="ECO:0007669"/>
    <property type="project" value="UniProtKB-KW"/>
</dbReference>
<keyword evidence="10" id="KW-0288">FMN</keyword>
<dbReference type="InterPro" id="IPR017932">
    <property type="entry name" value="GATase_2_dom"/>
</dbReference>
<evidence type="ECO:0000256" key="9">
    <source>
        <dbReference type="ARBA" id="ARBA00022630"/>
    </source>
</evidence>
<dbReference type="FunFam" id="3.20.20.70:FF:000017">
    <property type="entry name" value="Glutamate synthase [NADH], amyloplastic"/>
    <property type="match status" value="1"/>
</dbReference>
<dbReference type="Gene3D" id="2.160.20.60">
    <property type="entry name" value="Glutamate synthase, alpha subunit, C-terminal domain"/>
    <property type="match status" value="1"/>
</dbReference>
<keyword evidence="25" id="KW-1185">Reference proteome</keyword>
<evidence type="ECO:0000256" key="10">
    <source>
        <dbReference type="ARBA" id="ARBA00022643"/>
    </source>
</evidence>
<dbReference type="PRINTS" id="PR00419">
    <property type="entry name" value="ADXRDTASE"/>
</dbReference>
<dbReference type="SUPFAM" id="SSF69336">
    <property type="entry name" value="Alpha subunit of glutamate synthase, C-terminal domain"/>
    <property type="match status" value="1"/>
</dbReference>
<keyword evidence="13" id="KW-0315">Glutamine amidotransferase</keyword>
<dbReference type="Gene3D" id="1.10.1060.10">
    <property type="entry name" value="Alpha-helical ferredoxin"/>
    <property type="match status" value="1"/>
</dbReference>
<evidence type="ECO:0000259" key="23">
    <source>
        <dbReference type="PROSITE" id="PS51278"/>
    </source>
</evidence>
<dbReference type="FunFam" id="2.160.20.60:FF:000001">
    <property type="entry name" value="Glutamate synthase, large subunit"/>
    <property type="match status" value="1"/>
</dbReference>
<dbReference type="InterPro" id="IPR023753">
    <property type="entry name" value="FAD/NAD-binding_dom"/>
</dbReference>
<dbReference type="InterPro" id="IPR036188">
    <property type="entry name" value="FAD/NAD-bd_sf"/>
</dbReference>
<dbReference type="Gene3D" id="3.60.20.10">
    <property type="entry name" value="Glutamine Phosphoribosylpyrophosphate, subunit 1, domain 1"/>
    <property type="match status" value="1"/>
</dbReference>
<dbReference type="GO" id="GO:0006537">
    <property type="term" value="P:glutamate biosynthetic process"/>
    <property type="evidence" value="ECO:0007669"/>
    <property type="project" value="UniProtKB-KW"/>
</dbReference>
<dbReference type="GO" id="GO:0019676">
    <property type="term" value="P:ammonia assimilation cycle"/>
    <property type="evidence" value="ECO:0007669"/>
    <property type="project" value="UniProtKB-ARBA"/>
</dbReference>
<evidence type="ECO:0000256" key="4">
    <source>
        <dbReference type="ARBA" id="ARBA00004802"/>
    </source>
</evidence>
<keyword evidence="16" id="KW-0411">Iron-sulfur</keyword>
<proteinExistence type="inferred from homology"/>
<keyword evidence="14" id="KW-0560">Oxidoreductase</keyword>
<dbReference type="EMBL" id="LGRX02001684">
    <property type="protein sequence ID" value="KAK3285699.1"/>
    <property type="molecule type" value="Genomic_DNA"/>
</dbReference>
<comment type="catalytic activity">
    <reaction evidence="20">
        <text>2 L-glutamate + NAD(+) = L-glutamine + 2-oxoglutarate + NADH + H(+)</text>
        <dbReference type="Rhea" id="RHEA:13753"/>
        <dbReference type="ChEBI" id="CHEBI:15378"/>
        <dbReference type="ChEBI" id="CHEBI:16810"/>
        <dbReference type="ChEBI" id="CHEBI:29985"/>
        <dbReference type="ChEBI" id="CHEBI:57540"/>
        <dbReference type="ChEBI" id="CHEBI:57945"/>
        <dbReference type="ChEBI" id="CHEBI:58359"/>
        <dbReference type="EC" id="1.4.1.14"/>
    </reaction>
</comment>
<dbReference type="Gene3D" id="3.50.50.60">
    <property type="entry name" value="FAD/NAD(P)-binding domain"/>
    <property type="match status" value="1"/>
</dbReference>
<keyword evidence="15" id="KW-0408">Iron</keyword>
<comment type="pathway">
    <text evidence="5">Nitrogen metabolism.</text>
</comment>
<sequence>MIRGQCQPTIRMQACGRALPRASARPMTPQAHSLPARDVVTDALRMLDRMAHRGACGCEENTGDGAGILCGIPHSFFERACAEEGFDLPAAGGFGIGMIYLPQDARLRGTCRKLVESCAESLGHTVLGWRAVPTDNSLIGPSAKDTEPEIEQVFISKSPLCEIELEEQLFILRRTLMTTVNEKLGEDTAAREFYICSLSSRTIVYKGQLTPAQVPTYFKDLQEENFSSHLALVHSRFSTNTFPSWDRAQPFRVLGHNGEINTLQGNKNWMHAREGLMKFAHLNLDEDAKAKLLPIIDESTSDSGAFDAVLEMLIRTGRSLPEAMMMLIPEAWQNAEGMDPELRGFYEYHSALMEPWDGPALVTFTDGLSIGATLDRNGLRPGRVIVTKSGRVVMASEVGVVDIDAEEVLYKGRLQPGNIFMVDLKEGRIMDNAEMKGSIASSRPFAEWVAAQKIELEDVVEHETHRPAPEIPGRTAEAGVDGIMDSLKLFGYTVEALDIMLGPMADSASDPLGSMGNDAALACMSKRPKAVQEYFKQRFAQVTNPPIDPIREKVVTSLACMLGPEGDLTEVTEEQCHRLSVPRPFLTIQEMEALKHTSLHGWSTCTIDMTFPAEEGEAGLEAGIARMCEAASASIAAGNQLIVLSDRAAGPDRVPIPSLLAAGAVHAHLVASSERTRTGLLVEAGDAAHVHHFCTLVGFGVDAICPYLAIEAIDRLKIEGKMGSVDRSHEELIQRYFKAAGDSMLKVMAKMGISTLASYKGAQIFEALGLAEDVMEVCFPGAVSRIQGVGFKRLAQDAIYLHSLAYTGSVKKNLPNPGDFHYRSGAEAEAHMNHPRVIAKQQEAARLNSQEAFDEYRELVEDMSAQCTLRGMLRFKSSEATGQAPVPLDEVEPATEIVKRFCTGAMSYGSISLEAHTSLARAMNKLGGRSNTGEGGEQPRRLVPNEDGSQNIERSAIKQIASGRFGVTSYYLSNADELQIKIAQGAKPGEGGELPGHKVQGDIAKTRRSTPGVGLISPPPHHDIYSIEDLAQLIFDLKRTNPASTVSVKLVSEAGVGVIAAGVVKGKADLVLISGHDGGTGAAKWTGVKGTGLPWELGLAETHQTLVANDLRGRTTLQTDGQMKIGRDVAIAALLGAEEYGFATAPLIALGCIMMRKCHTNRCPVGIATQDPVLREKFAGEDEHVVNFLMMVAEDTRRCMAEMGFRTLHEMVGRAEFLEMDEEVIASNPKLEGIDLQALLTPAATLRPGAAQTKVQEQDHELAYALDNELILKAAPAISGGARGVYIETPVTNLDRAVGTMLSHEVTKAYGEEGLPEGTVHVKMTGSAGQSLGAWAASGVLLEVEGDANDYVGKGLSGGKVVVYPPKVSTFEARDNIVVGNVALYGATGGSAFFAGVAAERFGVRNSGAACVVEGVGDHGCEYMTGGTVVILGPTGRNFAAGMSGGEAYIYDPEQSFAGKCNMEGVELEALEQEDAVRLQELVEEHVSCTGSALAQELLAEWDQALPRFVKVMPTEYKKVLLAQKEAEIIEQEEEREAEEKEEFEQATGETDAFKRLKDLAARSGGNGDVASNIVPVLSKRLSRDAHSVKDNGFQKYEREVVPYRAPSERLKDWKEVQGVERSEELLSAQSARCMDCGTPFCHTSDLGCPLGNIIPEFNELVHQGQWKAALDKLLETNNFPEFTGRVCPAPCEGSCVLGIIEEPTAIKTIEMSIIDRGFAEGWIVPRPPPFRTQKRVAVIGSGPAGMAAADQLNKVYGHNVTVYERSDRAGGLMMYGVPNMKCDKEDVVQRRVDLMGEEGVKFKCNVDVGKGFPIETVLQNNDAVVLACGSTRPRDLAVENRDAEGVHFAMDFLHANTKSLLDSNLEDGQYISAKDKKVVVIGGHRHRLHRHRSPPWWPRVFRTDYGHAEAAEVQGSDPRTYEVMTKRFLKDAEGKLTGVETVEVTAVAASP</sequence>
<dbReference type="PANTHER" id="PTHR43100:SF1">
    <property type="entry name" value="GLUTAMATE SYNTHASE [NADPH] SMALL CHAIN"/>
    <property type="match status" value="1"/>
</dbReference>
<gene>
    <name evidence="24" type="ORF">CYMTET_6707</name>
</gene>
<evidence type="ECO:0000256" key="13">
    <source>
        <dbReference type="ARBA" id="ARBA00022962"/>
    </source>
</evidence>
<reference evidence="24 25" key="1">
    <citation type="journal article" date="2015" name="Genome Biol. Evol.">
        <title>Comparative Genomics of a Bacterivorous Green Alga Reveals Evolutionary Causalities and Consequences of Phago-Mixotrophic Mode of Nutrition.</title>
        <authorList>
            <person name="Burns J.A."/>
            <person name="Paasch A."/>
            <person name="Narechania A."/>
            <person name="Kim E."/>
        </authorList>
    </citation>
    <scope>NUCLEOTIDE SEQUENCE [LARGE SCALE GENOMIC DNA]</scope>
    <source>
        <strain evidence="24 25">PLY_AMNH</strain>
    </source>
</reference>
<evidence type="ECO:0000256" key="6">
    <source>
        <dbReference type="ARBA" id="ARBA00004944"/>
    </source>
</evidence>
<dbReference type="InterPro" id="IPR013785">
    <property type="entry name" value="Aldolase_TIM"/>
</dbReference>
<evidence type="ECO:0000313" key="24">
    <source>
        <dbReference type="EMBL" id="KAK3285699.1"/>
    </source>
</evidence>
<dbReference type="GO" id="GO:0046872">
    <property type="term" value="F:metal ion binding"/>
    <property type="evidence" value="ECO:0007669"/>
    <property type="project" value="UniProtKB-KW"/>
</dbReference>
<dbReference type="FunFam" id="3.60.20.10:FF:000043">
    <property type="entry name" value="Glutamate synthase 1 [NADH] chloroplastic"/>
    <property type="match status" value="1"/>
</dbReference>
<dbReference type="GO" id="GO:0016040">
    <property type="term" value="F:glutamate synthase (NADH) activity"/>
    <property type="evidence" value="ECO:0007669"/>
    <property type="project" value="UniProtKB-EC"/>
</dbReference>
<dbReference type="SUPFAM" id="SSF51971">
    <property type="entry name" value="Nucleotide-binding domain"/>
    <property type="match status" value="1"/>
</dbReference>
<dbReference type="Pfam" id="PF04898">
    <property type="entry name" value="Glu_syn_central"/>
    <property type="match status" value="1"/>
</dbReference>
<evidence type="ECO:0000256" key="20">
    <source>
        <dbReference type="ARBA" id="ARBA00048867"/>
    </source>
</evidence>
<comment type="pathway">
    <text evidence="6">Amino-acid biosynthesis; L-glutamate biosynthesis via GLT pathway; L-glutamate from 2-oxoglutarate and L-glutamine (NAD(+) route): step 1/1.</text>
</comment>